<feature type="region of interest" description="Disordered" evidence="1">
    <location>
        <begin position="272"/>
        <end position="356"/>
    </location>
</feature>
<comment type="caution">
    <text evidence="2">The sequence shown here is derived from an EMBL/GenBank/DDBJ whole genome shotgun (WGS) entry which is preliminary data.</text>
</comment>
<evidence type="ECO:0000313" key="2">
    <source>
        <dbReference type="EMBL" id="KAG0291017.1"/>
    </source>
</evidence>
<feature type="compositionally biased region" description="Polar residues" evidence="1">
    <location>
        <begin position="272"/>
        <end position="281"/>
    </location>
</feature>
<feature type="compositionally biased region" description="Polar residues" evidence="1">
    <location>
        <begin position="109"/>
        <end position="118"/>
    </location>
</feature>
<keyword evidence="3" id="KW-1185">Reference proteome</keyword>
<gene>
    <name evidence="2" type="ORF">BGZ97_006010</name>
</gene>
<dbReference type="Proteomes" id="UP000823405">
    <property type="component" value="Unassembled WGS sequence"/>
</dbReference>
<feature type="compositionally biased region" description="Low complexity" evidence="1">
    <location>
        <begin position="206"/>
        <end position="224"/>
    </location>
</feature>
<feature type="compositionally biased region" description="Low complexity" evidence="1">
    <location>
        <begin position="25"/>
        <end position="34"/>
    </location>
</feature>
<feature type="compositionally biased region" description="Low complexity" evidence="1">
    <location>
        <begin position="327"/>
        <end position="336"/>
    </location>
</feature>
<reference evidence="2" key="1">
    <citation type="journal article" date="2020" name="Fungal Divers.">
        <title>Resolving the Mortierellaceae phylogeny through synthesis of multi-gene phylogenetics and phylogenomics.</title>
        <authorList>
            <person name="Vandepol N."/>
            <person name="Liber J."/>
            <person name="Desiro A."/>
            <person name="Na H."/>
            <person name="Kennedy M."/>
            <person name="Barry K."/>
            <person name="Grigoriev I.V."/>
            <person name="Miller A.N."/>
            <person name="O'Donnell K."/>
            <person name="Stajich J.E."/>
            <person name="Bonito G."/>
        </authorList>
    </citation>
    <scope>NUCLEOTIDE SEQUENCE</scope>
    <source>
        <strain evidence="2">NVP60</strain>
    </source>
</reference>
<dbReference type="AlphaFoldDB" id="A0A9P6QUL9"/>
<feature type="compositionally biased region" description="Gly residues" evidence="1">
    <location>
        <begin position="168"/>
        <end position="177"/>
    </location>
</feature>
<protein>
    <submittedName>
        <fullName evidence="2">Uncharacterized protein</fullName>
    </submittedName>
</protein>
<dbReference type="OrthoDB" id="2444084at2759"/>
<accession>A0A9P6QUL9</accession>
<feature type="compositionally biased region" description="Gly residues" evidence="1">
    <location>
        <begin position="56"/>
        <end position="65"/>
    </location>
</feature>
<dbReference type="EMBL" id="JAAAIN010002679">
    <property type="protein sequence ID" value="KAG0291017.1"/>
    <property type="molecule type" value="Genomic_DNA"/>
</dbReference>
<feature type="compositionally biased region" description="Pro residues" evidence="1">
    <location>
        <begin position="93"/>
        <end position="104"/>
    </location>
</feature>
<sequence length="356" mass="37408">MSSSAAFLPSPPSSPDGPYPLEGISPTESTSSSSARFQGTAGPAGQPSSPPLIGVVGPGSMGGGPNPRASGYYEGYNHVPLRSPSRTNMNMNGPPPSPHNPPMSPNGNFVNRSASRVSASIPYAPDGHPLFPPRPTSQYQHVNYQQQHPGHQQQQYYGSPRSPPPQHMGGGGGGPPGNGYYSPRLGPQYNHHGGGGGPNFPPSPHPYQQQQQQQRYLQQPNQQQNYSGPTSPLTSSSMTAYDHDDKHHSPQKYVSDEAAGFEKHQVYEEIYVQSQESSTASAGAPQTLPIDKPTQDVAAPTSEAANPVIEAAEGHDASEPTDLATLSPVIPKAASSPSPPPVPLSTKPSVGHMSLS</sequence>
<organism evidence="2 3">
    <name type="scientific">Linnemannia gamsii</name>
    <dbReference type="NCBI Taxonomy" id="64522"/>
    <lineage>
        <taxon>Eukaryota</taxon>
        <taxon>Fungi</taxon>
        <taxon>Fungi incertae sedis</taxon>
        <taxon>Mucoromycota</taxon>
        <taxon>Mortierellomycotina</taxon>
        <taxon>Mortierellomycetes</taxon>
        <taxon>Mortierellales</taxon>
        <taxon>Mortierellaceae</taxon>
        <taxon>Linnemannia</taxon>
    </lineage>
</organism>
<evidence type="ECO:0000256" key="1">
    <source>
        <dbReference type="SAM" id="MobiDB-lite"/>
    </source>
</evidence>
<feature type="compositionally biased region" description="Polar residues" evidence="1">
    <location>
        <begin position="225"/>
        <end position="239"/>
    </location>
</feature>
<feature type="compositionally biased region" description="Pro residues" evidence="1">
    <location>
        <begin position="9"/>
        <end position="18"/>
    </location>
</feature>
<name>A0A9P6QUL9_9FUNG</name>
<evidence type="ECO:0000313" key="3">
    <source>
        <dbReference type="Proteomes" id="UP000823405"/>
    </source>
</evidence>
<feature type="region of interest" description="Disordered" evidence="1">
    <location>
        <begin position="1"/>
        <end position="260"/>
    </location>
</feature>
<proteinExistence type="predicted"/>
<feature type="compositionally biased region" description="Low complexity" evidence="1">
    <location>
        <begin position="144"/>
        <end position="158"/>
    </location>
</feature>